<dbReference type="NCBIfam" id="NF010569">
    <property type="entry name" value="PRK13962.1"/>
    <property type="match status" value="1"/>
</dbReference>
<dbReference type="GO" id="GO:0043531">
    <property type="term" value="F:ADP binding"/>
    <property type="evidence" value="ECO:0007669"/>
    <property type="project" value="TreeGrafter"/>
</dbReference>
<comment type="pathway">
    <text evidence="14">Carbohydrate biosynthesis; gluconeogenesis.</text>
</comment>
<name>A0A2K2FEZ9_9CLOT</name>
<comment type="subunit">
    <text evidence="5 13">Monomer.</text>
</comment>
<dbReference type="NCBIfam" id="TIGR00419">
    <property type="entry name" value="tim"/>
    <property type="match status" value="1"/>
</dbReference>
<evidence type="ECO:0000256" key="14">
    <source>
        <dbReference type="HAMAP-Rule" id="MF_00147"/>
    </source>
</evidence>
<dbReference type="InterPro" id="IPR000652">
    <property type="entry name" value="Triosephosphate_isomerase"/>
</dbReference>
<dbReference type="PROSITE" id="PS00111">
    <property type="entry name" value="PGLYCERATE_KINASE"/>
    <property type="match status" value="1"/>
</dbReference>
<evidence type="ECO:0000256" key="13">
    <source>
        <dbReference type="HAMAP-Rule" id="MF_00145"/>
    </source>
</evidence>
<feature type="binding site" evidence="13">
    <location>
        <position position="327"/>
    </location>
    <ligand>
        <name>ATP</name>
        <dbReference type="ChEBI" id="CHEBI:30616"/>
    </ligand>
</feature>
<feature type="binding site" evidence="14">
    <location>
        <begin position="407"/>
        <end position="409"/>
    </location>
    <ligand>
        <name>substrate</name>
    </ligand>
</feature>
<dbReference type="PROSITE" id="PS51440">
    <property type="entry name" value="TIM_2"/>
    <property type="match status" value="1"/>
</dbReference>
<evidence type="ECO:0000256" key="2">
    <source>
        <dbReference type="ARBA" id="ARBA00004680"/>
    </source>
</evidence>
<keyword evidence="16" id="KW-1185">Reference proteome</keyword>
<sequence>MSMLNKKTIEDIDVSGKKVIVRVDFNVPLDENRNITDDKRIVGALPTIKYLVDKGAKTILVSHLGRPKNGFEEKYSMKPTAVRLSELLGKEVIMAKDVIGEDAKAKAAALKPGEVLMLENVRFHKEEEKNDPAFAKELASLAEIYVNDAFGTAHRAHASTAGLADYLPAVCGYLIKKEIEFMGKALSNPERPFTAILGGAKVSDKIGVIENLLDKVDTLIIGGGMAYTFLKAKGYKIGDSICENDKLDLAKSLMEKAEKKGVKLMLPIGSIVGKEFKNDTEYKYVPSDAMPDGWMGMDIGSLTIEQFSKEIKKSKTIVWNGPMGVFEFPNFATGTKEIARAVAESGAISIVGGGDSAAAIEQLGFADKITHISTGGGASLEFLEGKVLPGIAVLMDKNPRKKIAAGNWKMNKTASEAVEFVEALKPRVADADTEVVVGVPFVCLPAVKKAVEGSNIKVAAQNMHWEEKGAFTGEVSGPMLADLGVDYVIIGHSERRQYFAETDETVNKKVHAAFKYGLTPIICVGESLTQREQGVTEDLIRYQVKIALKGLSADQVKKLVIAYEPIWAIGTGKTATNEQANEVCGIIRNTIKSLYGEDTAEAVRIQYGGSVNAENAADLFSMSDIDGGLVGGASLKLDDFTKIARYNK</sequence>
<dbReference type="UniPathway" id="UPA00109">
    <property type="reaction ID" value="UER00185"/>
</dbReference>
<keyword evidence="8 13" id="KW-0547">Nucleotide-binding</keyword>
<evidence type="ECO:0000256" key="4">
    <source>
        <dbReference type="ARBA" id="ARBA00008982"/>
    </source>
</evidence>
<feature type="binding site" evidence="13">
    <location>
        <begin position="353"/>
        <end position="356"/>
    </location>
    <ligand>
        <name>ATP</name>
        <dbReference type="ChEBI" id="CHEBI:30616"/>
    </ligand>
</feature>
<dbReference type="Gene3D" id="3.40.50.1260">
    <property type="entry name" value="Phosphoglycerate kinase, N-terminal domain"/>
    <property type="match status" value="2"/>
</dbReference>
<evidence type="ECO:0000313" key="16">
    <source>
        <dbReference type="Proteomes" id="UP000236151"/>
    </source>
</evidence>
<organism evidence="15 16">
    <name type="scientific">Clostridium thermosuccinogenes</name>
    <dbReference type="NCBI Taxonomy" id="84032"/>
    <lineage>
        <taxon>Bacteria</taxon>
        <taxon>Bacillati</taxon>
        <taxon>Bacillota</taxon>
        <taxon>Clostridia</taxon>
        <taxon>Eubacteriales</taxon>
        <taxon>Clostridiaceae</taxon>
        <taxon>Clostridium</taxon>
    </lineage>
</organism>
<dbReference type="SUPFAM" id="SSF51351">
    <property type="entry name" value="Triosephosphate isomerase (TIM)"/>
    <property type="match status" value="1"/>
</dbReference>
<dbReference type="HAMAP" id="MF_00147_B">
    <property type="entry name" value="TIM_B"/>
    <property type="match status" value="1"/>
</dbReference>
<dbReference type="FunFam" id="3.40.50.1260:FF:000003">
    <property type="entry name" value="Phosphoglycerate kinase"/>
    <property type="match status" value="1"/>
</dbReference>
<dbReference type="AlphaFoldDB" id="A0A2K2FEZ9"/>
<dbReference type="InterPro" id="IPR020861">
    <property type="entry name" value="Triosephosphate_isomerase_AS"/>
</dbReference>
<dbReference type="InterPro" id="IPR015911">
    <property type="entry name" value="Phosphoglycerate_kinase_CS"/>
</dbReference>
<feature type="binding site" evidence="13">
    <location>
        <begin position="24"/>
        <end position="26"/>
    </location>
    <ligand>
        <name>substrate</name>
    </ligand>
</feature>
<dbReference type="Pfam" id="PF00121">
    <property type="entry name" value="TIM"/>
    <property type="match status" value="1"/>
</dbReference>
<feature type="binding site" evidence="13">
    <location>
        <position position="122"/>
    </location>
    <ligand>
        <name>substrate</name>
    </ligand>
</feature>
<evidence type="ECO:0000256" key="5">
    <source>
        <dbReference type="ARBA" id="ARBA00011245"/>
    </source>
</evidence>
<evidence type="ECO:0000256" key="1">
    <source>
        <dbReference type="ARBA" id="ARBA00000642"/>
    </source>
</evidence>
<comment type="pathway">
    <text evidence="2 14">Carbohydrate degradation; glycolysis; D-glyceraldehyde 3-phosphate from glycerone phosphate: step 1/1.</text>
</comment>
<evidence type="ECO:0000256" key="9">
    <source>
        <dbReference type="ARBA" id="ARBA00022777"/>
    </source>
</evidence>
<dbReference type="GO" id="GO:0005524">
    <property type="term" value="F:ATP binding"/>
    <property type="evidence" value="ECO:0007669"/>
    <property type="project" value="UniProtKB-KW"/>
</dbReference>
<dbReference type="FunFam" id="3.20.20.70:FF:000016">
    <property type="entry name" value="Triosephosphate isomerase"/>
    <property type="match status" value="1"/>
</dbReference>
<comment type="catalytic activity">
    <reaction evidence="1 13">
        <text>(2R)-3-phosphoglycerate + ATP = (2R)-3-phospho-glyceroyl phosphate + ADP</text>
        <dbReference type="Rhea" id="RHEA:14801"/>
        <dbReference type="ChEBI" id="CHEBI:30616"/>
        <dbReference type="ChEBI" id="CHEBI:57604"/>
        <dbReference type="ChEBI" id="CHEBI:58272"/>
        <dbReference type="ChEBI" id="CHEBI:456216"/>
        <dbReference type="EC" id="2.7.2.3"/>
    </reaction>
</comment>
<proteinExistence type="inferred from homology"/>
<keyword evidence="7 13" id="KW-0808">Transferase</keyword>
<feature type="binding site" evidence="13">
    <location>
        <position position="296"/>
    </location>
    <ligand>
        <name>ATP</name>
        <dbReference type="ChEBI" id="CHEBI:30616"/>
    </ligand>
</feature>
<keyword evidence="11 13" id="KW-0324">Glycolysis</keyword>
<keyword evidence="13" id="KW-0963">Cytoplasm</keyword>
<dbReference type="GO" id="GO:0004807">
    <property type="term" value="F:triose-phosphate isomerase activity"/>
    <property type="evidence" value="ECO:0007669"/>
    <property type="project" value="UniProtKB-UniRule"/>
</dbReference>
<evidence type="ECO:0000313" key="15">
    <source>
        <dbReference type="EMBL" id="PNT99299.1"/>
    </source>
</evidence>
<dbReference type="CDD" id="cd00318">
    <property type="entry name" value="Phosphoglycerate_kinase"/>
    <property type="match status" value="1"/>
</dbReference>
<dbReference type="GO" id="GO:0004618">
    <property type="term" value="F:phosphoglycerate kinase activity"/>
    <property type="evidence" value="ECO:0007669"/>
    <property type="project" value="UniProtKB-UniRule"/>
</dbReference>
<accession>A0A2K2FEZ9</accession>
<dbReference type="InterPro" id="IPR001576">
    <property type="entry name" value="Phosphoglycerate_kinase"/>
</dbReference>
<evidence type="ECO:0000256" key="3">
    <source>
        <dbReference type="ARBA" id="ARBA00004838"/>
    </source>
</evidence>
<protein>
    <recommendedName>
        <fullName evidence="13 14">Multifunctional fusion protein</fullName>
    </recommendedName>
    <domain>
        <recommendedName>
            <fullName evidence="14">Triosephosphate isomerase</fullName>
            <shortName evidence="14">TIM</shortName>
            <shortName evidence="14">TPI</shortName>
            <ecNumber evidence="14">5.3.1.1</ecNumber>
        </recommendedName>
        <alternativeName>
            <fullName evidence="14">Triose-phosphate isomerase</fullName>
        </alternativeName>
    </domain>
    <domain>
        <recommendedName>
            <fullName evidence="13">Phosphoglycerate kinase</fullName>
            <ecNumber evidence="13">2.7.2.3</ecNumber>
        </recommendedName>
    </domain>
</protein>
<comment type="caution">
    <text evidence="15">The sequence shown here is derived from an EMBL/GenBank/DDBJ whole genome shotgun (WGS) entry which is preliminary data.</text>
</comment>
<dbReference type="EC" id="5.3.1.1" evidence="14"/>
<dbReference type="UniPathway" id="UPA00138"/>
<keyword evidence="9 13" id="KW-0418">Kinase</keyword>
<dbReference type="PRINTS" id="PR00477">
    <property type="entry name" value="PHGLYCKINASE"/>
</dbReference>
<evidence type="ECO:0000256" key="8">
    <source>
        <dbReference type="ARBA" id="ARBA00022741"/>
    </source>
</evidence>
<evidence type="ECO:0000256" key="11">
    <source>
        <dbReference type="ARBA" id="ARBA00023152"/>
    </source>
</evidence>
<evidence type="ECO:0000256" key="10">
    <source>
        <dbReference type="ARBA" id="ARBA00022840"/>
    </source>
</evidence>
<comment type="catalytic activity">
    <reaction evidence="14">
        <text>D-glyceraldehyde 3-phosphate = dihydroxyacetone phosphate</text>
        <dbReference type="Rhea" id="RHEA:18585"/>
        <dbReference type="ChEBI" id="CHEBI:57642"/>
        <dbReference type="ChEBI" id="CHEBI:59776"/>
        <dbReference type="EC" id="5.3.1.1"/>
    </reaction>
</comment>
<dbReference type="InterPro" id="IPR035990">
    <property type="entry name" value="TIM_sf"/>
</dbReference>
<gene>
    <name evidence="14" type="primary">tpiA</name>
    <name evidence="13" type="synonym">pgk</name>
    <name evidence="15" type="ORF">CDQ84_08780</name>
</gene>
<comment type="subcellular location">
    <subcellularLocation>
        <location evidence="13">Cytoplasm</location>
    </subcellularLocation>
</comment>
<feature type="active site" description="Proton acceptor" evidence="14">
    <location>
        <position position="564"/>
    </location>
</feature>
<keyword evidence="12 14" id="KW-0413">Isomerase</keyword>
<keyword evidence="6 14" id="KW-0312">Gluconeogenesis</keyword>
<reference evidence="15 16" key="1">
    <citation type="submission" date="2017-06" db="EMBL/GenBank/DDBJ databases">
        <title>Investigating the central metabolism of Clostridium thermosuccinogenes.</title>
        <authorList>
            <person name="Koendjbiharie J.G."/>
            <person name="van Kranenburg R."/>
        </authorList>
    </citation>
    <scope>NUCLEOTIDE SEQUENCE [LARGE SCALE GENOMIC DNA]</scope>
    <source>
        <strain evidence="15 16">DSM 5806</strain>
    </source>
</reference>
<feature type="binding site" evidence="13">
    <location>
        <begin position="63"/>
        <end position="66"/>
    </location>
    <ligand>
        <name>substrate</name>
    </ligand>
</feature>
<dbReference type="KEGG" id="cthd:CDO33_15085"/>
<feature type="binding site" evidence="13">
    <location>
        <position position="40"/>
    </location>
    <ligand>
        <name>substrate</name>
    </ligand>
</feature>
<keyword evidence="10 13" id="KW-0067">ATP-binding</keyword>
<dbReference type="InterPro" id="IPR036043">
    <property type="entry name" value="Phosphoglycerate_kinase_sf"/>
</dbReference>
<comment type="similarity">
    <text evidence="14">Belongs to the triosephosphate isomerase family.</text>
</comment>
<dbReference type="GO" id="GO:0006096">
    <property type="term" value="P:glycolytic process"/>
    <property type="evidence" value="ECO:0007669"/>
    <property type="project" value="UniProtKB-UniRule"/>
</dbReference>
<evidence type="ECO:0000256" key="6">
    <source>
        <dbReference type="ARBA" id="ARBA00022432"/>
    </source>
</evidence>
<dbReference type="PANTHER" id="PTHR11406">
    <property type="entry name" value="PHOSPHOGLYCERATE KINASE"/>
    <property type="match status" value="1"/>
</dbReference>
<dbReference type="PANTHER" id="PTHR11406:SF23">
    <property type="entry name" value="PHOSPHOGLYCERATE KINASE 1, CHLOROPLASTIC-RELATED"/>
    <property type="match status" value="1"/>
</dbReference>
<dbReference type="RefSeq" id="WP_103081368.1">
    <property type="nucleotide sequence ID" value="NZ_CP021850.1"/>
</dbReference>
<dbReference type="InterPro" id="IPR015824">
    <property type="entry name" value="Phosphoglycerate_kinase_N"/>
</dbReference>
<dbReference type="EMBL" id="NIOJ01000019">
    <property type="protein sequence ID" value="PNT99299.1"/>
    <property type="molecule type" value="Genomic_DNA"/>
</dbReference>
<dbReference type="HAMAP" id="MF_00145">
    <property type="entry name" value="Phosphoglyc_kinase"/>
    <property type="match status" value="1"/>
</dbReference>
<evidence type="ECO:0000256" key="12">
    <source>
        <dbReference type="ARBA" id="ARBA00023235"/>
    </source>
</evidence>
<comment type="similarity">
    <text evidence="4 13">Belongs to the phosphoglycerate kinase family.</text>
</comment>
<dbReference type="Gene3D" id="3.20.20.70">
    <property type="entry name" value="Aldolase class I"/>
    <property type="match status" value="1"/>
</dbReference>
<comment type="function">
    <text evidence="14">Involved in the gluconeogenesis. Catalyzes stereospecifically the conversion of dihydroxyacetone phosphate (DHAP) to D-glyceraldehyde-3-phosphate (G3P).</text>
</comment>
<dbReference type="FunFam" id="3.40.50.1260:FF:000006">
    <property type="entry name" value="Phosphoglycerate kinase"/>
    <property type="match status" value="1"/>
</dbReference>
<dbReference type="EC" id="2.7.2.3" evidence="13"/>
<dbReference type="GO" id="GO:0005829">
    <property type="term" value="C:cytosol"/>
    <property type="evidence" value="ECO:0007669"/>
    <property type="project" value="TreeGrafter"/>
</dbReference>
<feature type="binding site" evidence="13">
    <location>
        <position position="155"/>
    </location>
    <ligand>
        <name>substrate</name>
    </ligand>
</feature>
<feature type="active site" description="Electrophile" evidence="14">
    <location>
        <position position="492"/>
    </location>
</feature>
<feature type="binding site" evidence="14">
    <location>
        <begin position="631"/>
        <end position="632"/>
    </location>
    <ligand>
        <name>substrate</name>
    </ligand>
</feature>
<feature type="binding site" evidence="14">
    <location>
        <position position="570"/>
    </location>
    <ligand>
        <name>substrate</name>
    </ligand>
</feature>
<dbReference type="InterPro" id="IPR013785">
    <property type="entry name" value="Aldolase_TIM"/>
</dbReference>
<dbReference type="GO" id="GO:0006094">
    <property type="term" value="P:gluconeogenesis"/>
    <property type="evidence" value="ECO:0007669"/>
    <property type="project" value="UniProtKB-UniRule"/>
</dbReference>
<comment type="subunit">
    <text evidence="14">Homodimer.</text>
</comment>
<dbReference type="Pfam" id="PF00162">
    <property type="entry name" value="PGK"/>
    <property type="match status" value="1"/>
</dbReference>
<dbReference type="OrthoDB" id="9808460at2"/>
<comment type="pathway">
    <text evidence="3 13">Carbohydrate degradation; glycolysis; pyruvate from D-glyceraldehyde 3-phosphate: step 2/5.</text>
</comment>
<evidence type="ECO:0000256" key="7">
    <source>
        <dbReference type="ARBA" id="ARBA00022679"/>
    </source>
</evidence>
<feature type="binding site" evidence="13">
    <location>
        <position position="205"/>
    </location>
    <ligand>
        <name>ATP</name>
        <dbReference type="ChEBI" id="CHEBI:30616"/>
    </ligand>
</feature>
<dbReference type="Proteomes" id="UP000236151">
    <property type="component" value="Unassembled WGS sequence"/>
</dbReference>
<dbReference type="CDD" id="cd00311">
    <property type="entry name" value="TIM"/>
    <property type="match status" value="1"/>
</dbReference>
<dbReference type="SUPFAM" id="SSF53748">
    <property type="entry name" value="Phosphoglycerate kinase"/>
    <property type="match status" value="1"/>
</dbReference>
<dbReference type="InterPro" id="IPR022896">
    <property type="entry name" value="TrioseP_Isoase_bac/euk"/>
</dbReference>
<feature type="binding site" evidence="14">
    <location>
        <position position="610"/>
    </location>
    <ligand>
        <name>substrate</name>
    </ligand>
</feature>
<dbReference type="PROSITE" id="PS00171">
    <property type="entry name" value="TIM_1"/>
    <property type="match status" value="1"/>
</dbReference>